<evidence type="ECO:0000313" key="2">
    <source>
        <dbReference type="Proteomes" id="UP000070578"/>
    </source>
</evidence>
<dbReference type="InterPro" id="IPR022283">
    <property type="entry name" value="PRTRC_protein-F"/>
</dbReference>
<dbReference type="NCBIfam" id="TIGR03742">
    <property type="entry name" value="PRTRC_F"/>
    <property type="match status" value="1"/>
</dbReference>
<reference evidence="1 2" key="2">
    <citation type="submission" date="2016-03" db="EMBL/GenBank/DDBJ databases">
        <title>New uncultured bacterium of the family Gallionellaceae from acid mine drainage: description and reconstruction of genome based on metagenomic analysis of microbial community.</title>
        <authorList>
            <person name="Kadnikov V."/>
            <person name="Ivasenko D."/>
            <person name="Beletsky A."/>
            <person name="Mardanov A."/>
            <person name="Danilova E."/>
            <person name="Pimenov N."/>
            <person name="Karnachuk O."/>
            <person name="Ravin N."/>
        </authorList>
    </citation>
    <scope>NUCLEOTIDE SEQUENCE [LARGE SCALE GENOMIC DNA]</scope>
    <source>
        <strain evidence="1">ShG14-8</strain>
    </source>
</reference>
<comment type="caution">
    <text evidence="1">The sequence shown here is derived from an EMBL/GenBank/DDBJ whole genome shotgun (WGS) entry which is preliminary data.</text>
</comment>
<organism evidence="1 2">
    <name type="scientific">Candidatus Gallionella acididurans</name>
    <dbReference type="NCBI Taxonomy" id="1796491"/>
    <lineage>
        <taxon>Bacteria</taxon>
        <taxon>Pseudomonadati</taxon>
        <taxon>Pseudomonadota</taxon>
        <taxon>Betaproteobacteria</taxon>
        <taxon>Nitrosomonadales</taxon>
        <taxon>Gallionellaceae</taxon>
        <taxon>Gallionella</taxon>
    </lineage>
</organism>
<protein>
    <recommendedName>
        <fullName evidence="3">PRTRC system protein F</fullName>
    </recommendedName>
</protein>
<sequence length="350" mass="38907">MRNSIGSTRAIVTERTQGRSVAASFGSVATCFLTLPGVSQNVPVKSVYEEDDSQWLQAAKLCAELVDDDELVIHDKTSARDITSQSLSVWASKHCAEIQVLDKFELIASLDQDAFGLDYEGEPNKELLYIGFLSQQTTPFINVKAKVERLEAVYPGLGRTAISIAEQASYRTFTAFTPNVALHHASYLYWCGTDNDEDFKEEVGDGIDEDTLFPSQFLASFPTYFLSGTTLERGEIQRIAEGNDDAGETAKVILSIMGLIDQDARLPYLNNFYGESAYFSCYMGTGDDMLGRVLDDFYQGSGDGYTDMYGVAEVKFNKLAFLKWKSDMEKGFALYTQLDRLVRCIGEVQN</sequence>
<reference evidence="1 2" key="1">
    <citation type="submission" date="2016-02" db="EMBL/GenBank/DDBJ databases">
        <authorList>
            <person name="Wen L."/>
            <person name="He K."/>
            <person name="Yang H."/>
        </authorList>
    </citation>
    <scope>NUCLEOTIDE SEQUENCE [LARGE SCALE GENOMIC DNA]</scope>
    <source>
        <strain evidence="1">ShG14-8</strain>
    </source>
</reference>
<accession>A0A139BP66</accession>
<name>A0A139BP66_9PROT</name>
<evidence type="ECO:0000313" key="1">
    <source>
        <dbReference type="EMBL" id="KXS30485.1"/>
    </source>
</evidence>
<proteinExistence type="predicted"/>
<gene>
    <name evidence="1" type="ORF">AWT59_3390</name>
</gene>
<dbReference type="Pfam" id="PF14456">
    <property type="entry name" value="alpha-hel2"/>
    <property type="match status" value="1"/>
</dbReference>
<dbReference type="AlphaFoldDB" id="A0A139BP66"/>
<evidence type="ECO:0008006" key="3">
    <source>
        <dbReference type="Google" id="ProtNLM"/>
    </source>
</evidence>
<dbReference type="EMBL" id="LSLI01000231">
    <property type="protein sequence ID" value="KXS30485.1"/>
    <property type="molecule type" value="Genomic_DNA"/>
</dbReference>
<dbReference type="Proteomes" id="UP000070578">
    <property type="component" value="Unassembled WGS sequence"/>
</dbReference>